<organism evidence="2 3">
    <name type="scientific">Eubacterium cellulosolvens (strain ATCC 43171 / JCM 9499 / 6)</name>
    <name type="common">Cillobacterium cellulosolvens</name>
    <dbReference type="NCBI Taxonomy" id="633697"/>
    <lineage>
        <taxon>Bacteria</taxon>
        <taxon>Bacillati</taxon>
        <taxon>Bacillota</taxon>
        <taxon>Clostridia</taxon>
        <taxon>Eubacteriales</taxon>
        <taxon>Eubacteriaceae</taxon>
        <taxon>Eubacterium</taxon>
    </lineage>
</organism>
<protein>
    <submittedName>
        <fullName evidence="2">Sortase-like acyltransferase</fullName>
    </submittedName>
</protein>
<dbReference type="InterPro" id="IPR000182">
    <property type="entry name" value="GNAT_dom"/>
</dbReference>
<dbReference type="STRING" id="633697.EubceDRAFT1_0182"/>
<dbReference type="Pfam" id="PF13420">
    <property type="entry name" value="Acetyltransf_4"/>
    <property type="match status" value="1"/>
</dbReference>
<dbReference type="AlphaFoldDB" id="I5AQH0"/>
<dbReference type="Gene3D" id="3.40.630.30">
    <property type="match status" value="1"/>
</dbReference>
<evidence type="ECO:0000259" key="1">
    <source>
        <dbReference type="PROSITE" id="PS51186"/>
    </source>
</evidence>
<keyword evidence="2" id="KW-0012">Acyltransferase</keyword>
<dbReference type="InterPro" id="IPR016181">
    <property type="entry name" value="Acyl_CoA_acyltransferase"/>
</dbReference>
<dbReference type="PANTHER" id="PTHR43072:SF8">
    <property type="entry name" value="ACYLTRANSFERASE FABY-RELATED"/>
    <property type="match status" value="1"/>
</dbReference>
<dbReference type="GO" id="GO:0016747">
    <property type="term" value="F:acyltransferase activity, transferring groups other than amino-acyl groups"/>
    <property type="evidence" value="ECO:0007669"/>
    <property type="project" value="InterPro"/>
</dbReference>
<dbReference type="CDD" id="cd04301">
    <property type="entry name" value="NAT_SF"/>
    <property type="match status" value="1"/>
</dbReference>
<sequence>MHVIRDASVADAKRLLEIYDYYVRKTAITFEYETPSIEEFTARMEKIMKRYPYLVAERDGQIVGYSYAGVFKDRAAYDWSCETTIYIDHNERKSGLGRLLYEALEEKLKAIGIMNLYACIGYPIEEDEYLTKNSAEFHAHLGYTKVGEFHKCGYKYGRWYDMIWMEKIVGEHRTPKKIGRFHL</sequence>
<dbReference type="PANTHER" id="PTHR43072">
    <property type="entry name" value="N-ACETYLTRANSFERASE"/>
    <property type="match status" value="1"/>
</dbReference>
<proteinExistence type="predicted"/>
<keyword evidence="3" id="KW-1185">Reference proteome</keyword>
<dbReference type="Proteomes" id="UP000005753">
    <property type="component" value="Chromosome"/>
</dbReference>
<dbReference type="HOGENOM" id="CLU_013985_4_2_9"/>
<reference evidence="2 3" key="2">
    <citation type="submission" date="2012-02" db="EMBL/GenBank/DDBJ databases">
        <title>Improved High-Quality Draft sequence of Eubacterium cellulosolvens 6.</title>
        <authorList>
            <consortium name="US DOE Joint Genome Institute"/>
            <person name="Lucas S."/>
            <person name="Han J."/>
            <person name="Lapidus A."/>
            <person name="Cheng J.-F."/>
            <person name="Goodwin L."/>
            <person name="Pitluck S."/>
            <person name="Peters L."/>
            <person name="Mikhailova N."/>
            <person name="Gu W."/>
            <person name="Detter J.C."/>
            <person name="Han C."/>
            <person name="Tapia R."/>
            <person name="Land M."/>
            <person name="Hauser L."/>
            <person name="Kyrpides N."/>
            <person name="Ivanova N."/>
            <person name="Pagani I."/>
            <person name="Johnson E."/>
            <person name="Mukhopadhyay B."/>
            <person name="Anderson I."/>
            <person name="Woyke T."/>
        </authorList>
    </citation>
    <scope>NUCLEOTIDE SEQUENCE [LARGE SCALE GENOMIC DNA]</scope>
    <source>
        <strain evidence="2 3">6</strain>
    </source>
</reference>
<gene>
    <name evidence="2" type="ORF">EubceDRAFT1_0182</name>
</gene>
<accession>I5AQH0</accession>
<evidence type="ECO:0000313" key="3">
    <source>
        <dbReference type="Proteomes" id="UP000005753"/>
    </source>
</evidence>
<dbReference type="OrthoDB" id="9798006at2"/>
<dbReference type="SUPFAM" id="SSF55729">
    <property type="entry name" value="Acyl-CoA N-acyltransferases (Nat)"/>
    <property type="match status" value="1"/>
</dbReference>
<dbReference type="EMBL" id="CM001487">
    <property type="protein sequence ID" value="EIM56043.1"/>
    <property type="molecule type" value="Genomic_DNA"/>
</dbReference>
<evidence type="ECO:0000313" key="2">
    <source>
        <dbReference type="EMBL" id="EIM56043.1"/>
    </source>
</evidence>
<keyword evidence="2" id="KW-0808">Transferase</keyword>
<name>I5AQH0_EUBC6</name>
<feature type="domain" description="N-acetyltransferase" evidence="1">
    <location>
        <begin position="2"/>
        <end position="170"/>
    </location>
</feature>
<dbReference type="eggNOG" id="COG1247">
    <property type="taxonomic scope" value="Bacteria"/>
</dbReference>
<reference evidence="2 3" key="1">
    <citation type="submission" date="2010-08" db="EMBL/GenBank/DDBJ databases">
        <authorList>
            <consortium name="US DOE Joint Genome Institute (JGI-PGF)"/>
            <person name="Lucas S."/>
            <person name="Copeland A."/>
            <person name="Lapidus A."/>
            <person name="Cheng J.-F."/>
            <person name="Bruce D."/>
            <person name="Goodwin L."/>
            <person name="Pitluck S."/>
            <person name="Land M.L."/>
            <person name="Hauser L."/>
            <person name="Chang Y.-J."/>
            <person name="Anderson I.J."/>
            <person name="Johnson E."/>
            <person name="Mulhopadhyay B."/>
            <person name="Kyrpides N."/>
            <person name="Woyke T.J."/>
        </authorList>
    </citation>
    <scope>NUCLEOTIDE SEQUENCE [LARGE SCALE GENOMIC DNA]</scope>
    <source>
        <strain evidence="2 3">6</strain>
    </source>
</reference>
<dbReference type="PROSITE" id="PS51186">
    <property type="entry name" value="GNAT"/>
    <property type="match status" value="1"/>
</dbReference>